<evidence type="ECO:0000256" key="2">
    <source>
        <dbReference type="ARBA" id="ARBA00004911"/>
    </source>
</evidence>
<evidence type="ECO:0000256" key="1">
    <source>
        <dbReference type="ARBA" id="ARBA00001928"/>
    </source>
</evidence>
<name>A0AAV5QH40_9ASCO</name>
<keyword evidence="20" id="KW-1185">Reference proteome</keyword>
<evidence type="ECO:0000256" key="5">
    <source>
        <dbReference type="ARBA" id="ARBA00022691"/>
    </source>
</evidence>
<dbReference type="InterPro" id="IPR048283">
    <property type="entry name" value="AdoMetDC-like"/>
</dbReference>
<keyword evidence="9" id="KW-0620">Polyamine biosynthesis</keyword>
<evidence type="ECO:0000313" key="20">
    <source>
        <dbReference type="Proteomes" id="UP001360560"/>
    </source>
</evidence>
<evidence type="ECO:0000313" key="19">
    <source>
        <dbReference type="EMBL" id="GMM34026.1"/>
    </source>
</evidence>
<dbReference type="AlphaFoldDB" id="A0AAV5QH40"/>
<dbReference type="RefSeq" id="XP_064851026.1">
    <property type="nucleotide sequence ID" value="XM_064994954.1"/>
</dbReference>
<keyword evidence="10" id="KW-0865">Zymogen</keyword>
<evidence type="ECO:0000256" key="14">
    <source>
        <dbReference type="PIRSR" id="PIRSR001355-1"/>
    </source>
</evidence>
<dbReference type="GO" id="GO:0005829">
    <property type="term" value="C:cytosol"/>
    <property type="evidence" value="ECO:0007669"/>
    <property type="project" value="TreeGrafter"/>
</dbReference>
<dbReference type="InterPro" id="IPR018166">
    <property type="entry name" value="S-AdoMet_deCO2ase_CS"/>
</dbReference>
<evidence type="ECO:0000256" key="4">
    <source>
        <dbReference type="ARBA" id="ARBA00012357"/>
    </source>
</evidence>
<dbReference type="Gene3D" id="3.60.90.10">
    <property type="entry name" value="S-adenosylmethionine decarboxylase"/>
    <property type="match status" value="1"/>
</dbReference>
<feature type="active site" description="Proton donor; for catalytic activity" evidence="14">
    <location>
        <position position="100"/>
    </location>
</feature>
<keyword evidence="7 17" id="KW-0068">Autocatalytic cleavage</keyword>
<evidence type="ECO:0000256" key="16">
    <source>
        <dbReference type="PIRSR" id="PIRSR001355-3"/>
    </source>
</evidence>
<feature type="site" description="Cleavage (non-hydrolytic); by autolysis" evidence="17">
    <location>
        <begin position="85"/>
        <end position="86"/>
    </location>
</feature>
<evidence type="ECO:0000256" key="8">
    <source>
        <dbReference type="ARBA" id="ARBA00023066"/>
    </source>
</evidence>
<proteinExistence type="inferred from homology"/>
<keyword evidence="12" id="KW-0704">Schiff base</keyword>
<feature type="binding site" evidence="15">
    <location>
        <position position="85"/>
    </location>
    <ligand>
        <name>substrate</name>
    </ligand>
</feature>
<gene>
    <name evidence="19" type="ORF">DASC09_013510</name>
</gene>
<accession>A0AAV5QH40</accession>
<feature type="chain" id="PRO_5044050657" description="S-adenosylmethionine decarboxylase beta chain" evidence="18">
    <location>
        <begin position="1"/>
        <end position="85"/>
    </location>
</feature>
<dbReference type="SUPFAM" id="SSF56276">
    <property type="entry name" value="S-adenosylmethionine decarboxylase"/>
    <property type="match status" value="1"/>
</dbReference>
<keyword evidence="6" id="KW-0210">Decarboxylase</keyword>
<keyword evidence="13" id="KW-0670">Pyruvate</keyword>
<feature type="binding site" evidence="15">
    <location>
        <position position="309"/>
    </location>
    <ligand>
        <name>substrate</name>
    </ligand>
</feature>
<feature type="modified residue" description="Pyruvic acid (Ser); by autocatalysis" evidence="16">
    <location>
        <position position="86"/>
    </location>
</feature>
<evidence type="ECO:0000256" key="3">
    <source>
        <dbReference type="ARBA" id="ARBA00008466"/>
    </source>
</evidence>
<dbReference type="GeneID" id="90072005"/>
<keyword evidence="8" id="KW-0745">Spermidine biosynthesis</keyword>
<feature type="binding site" evidence="15">
    <location>
        <position position="285"/>
    </location>
    <ligand>
        <name>substrate</name>
    </ligand>
</feature>
<evidence type="ECO:0000256" key="10">
    <source>
        <dbReference type="ARBA" id="ARBA00023145"/>
    </source>
</evidence>
<dbReference type="EC" id="4.1.1.50" evidence="4"/>
<evidence type="ECO:0000256" key="18">
    <source>
        <dbReference type="PIRSR" id="PIRSR001355-5"/>
    </source>
</evidence>
<evidence type="ECO:0000256" key="7">
    <source>
        <dbReference type="ARBA" id="ARBA00022813"/>
    </source>
</evidence>
<dbReference type="PANTHER" id="PTHR11570:SF0">
    <property type="entry name" value="S-ADENOSYLMETHIONINE DECARBOXYLASE PROENZYME"/>
    <property type="match status" value="1"/>
</dbReference>
<protein>
    <recommendedName>
        <fullName evidence="4">adenosylmethionine decarboxylase</fullName>
        <ecNumber evidence="4">4.1.1.50</ecNumber>
    </recommendedName>
</protein>
<dbReference type="GO" id="GO:0008295">
    <property type="term" value="P:spermidine biosynthetic process"/>
    <property type="evidence" value="ECO:0007669"/>
    <property type="project" value="UniProtKB-KW"/>
</dbReference>
<evidence type="ECO:0000256" key="17">
    <source>
        <dbReference type="PIRSR" id="PIRSR001355-4"/>
    </source>
</evidence>
<dbReference type="EMBL" id="BTFZ01000002">
    <property type="protein sequence ID" value="GMM34026.1"/>
    <property type="molecule type" value="Genomic_DNA"/>
</dbReference>
<dbReference type="PIRSF" id="PIRSF001355">
    <property type="entry name" value="S-AdenosylMet_decarboxylase"/>
    <property type="match status" value="1"/>
</dbReference>
<dbReference type="PANTHER" id="PTHR11570">
    <property type="entry name" value="S-ADENOSYLMETHIONINE DECARBOXYLASE"/>
    <property type="match status" value="1"/>
</dbReference>
<feature type="active site" description="Schiff-base intermediate with substrate; via pyruvic acid" evidence="14">
    <location>
        <position position="86"/>
    </location>
</feature>
<evidence type="ECO:0000256" key="6">
    <source>
        <dbReference type="ARBA" id="ARBA00022793"/>
    </source>
</evidence>
<dbReference type="NCBIfam" id="TIGR00535">
    <property type="entry name" value="SAM_DCase"/>
    <property type="match status" value="1"/>
</dbReference>
<evidence type="ECO:0000256" key="15">
    <source>
        <dbReference type="PIRSR" id="PIRSR001355-2"/>
    </source>
</evidence>
<comment type="pathway">
    <text evidence="2">Amine and polyamine biosynthesis; S-adenosylmethioninamine biosynthesis; S-adenosylmethioninamine from S-adenosyl-L-methionine: step 1/1.</text>
</comment>
<feature type="chain" id="PRO_5044050658" description="S-adenosylmethionine decarboxylase alpha chain" evidence="18">
    <location>
        <begin position="86"/>
        <end position="408"/>
    </location>
</feature>
<comment type="cofactor">
    <cofactor evidence="1">
        <name>pyruvate</name>
        <dbReference type="ChEBI" id="CHEBI:15361"/>
    </cofactor>
</comment>
<evidence type="ECO:0000256" key="13">
    <source>
        <dbReference type="ARBA" id="ARBA00023317"/>
    </source>
</evidence>
<dbReference type="Proteomes" id="UP001360560">
    <property type="component" value="Unassembled WGS sequence"/>
</dbReference>
<dbReference type="GO" id="GO:0004014">
    <property type="term" value="F:adenosylmethionine decarboxylase activity"/>
    <property type="evidence" value="ECO:0007669"/>
    <property type="project" value="UniProtKB-EC"/>
</dbReference>
<dbReference type="InterPro" id="IPR001985">
    <property type="entry name" value="S-AdoMet_decarboxylase_euk"/>
</dbReference>
<dbReference type="GO" id="GO:0006597">
    <property type="term" value="P:spermine biosynthetic process"/>
    <property type="evidence" value="ECO:0007669"/>
    <property type="project" value="InterPro"/>
</dbReference>
<evidence type="ECO:0000256" key="9">
    <source>
        <dbReference type="ARBA" id="ARBA00023115"/>
    </source>
</evidence>
<feature type="active site" description="Proton acceptor; for processing activity" evidence="14">
    <location>
        <position position="291"/>
    </location>
</feature>
<keyword evidence="5" id="KW-0949">S-adenosyl-L-methionine</keyword>
<feature type="binding site" evidence="15">
    <location>
        <position position="28"/>
    </location>
    <ligand>
        <name>substrate</name>
    </ligand>
</feature>
<comment type="caution">
    <text evidence="19">The sequence shown here is derived from an EMBL/GenBank/DDBJ whole genome shotgun (WGS) entry which is preliminary data.</text>
</comment>
<reference evidence="19 20" key="1">
    <citation type="journal article" date="2023" name="Elife">
        <title>Identification of key yeast species and microbe-microbe interactions impacting larval growth of Drosophila in the wild.</title>
        <authorList>
            <person name="Mure A."/>
            <person name="Sugiura Y."/>
            <person name="Maeda R."/>
            <person name="Honda K."/>
            <person name="Sakurai N."/>
            <person name="Takahashi Y."/>
            <person name="Watada M."/>
            <person name="Katoh T."/>
            <person name="Gotoh A."/>
            <person name="Gotoh Y."/>
            <person name="Taniguchi I."/>
            <person name="Nakamura K."/>
            <person name="Hayashi T."/>
            <person name="Katayama T."/>
            <person name="Uemura T."/>
            <person name="Hattori Y."/>
        </authorList>
    </citation>
    <scope>NUCLEOTIDE SEQUENCE [LARGE SCALE GENOMIC DNA]</scope>
    <source>
        <strain evidence="19 20">SC-9</strain>
    </source>
</reference>
<sequence length="408" mass="46892">MAPSISYQCEYSSINHKNVENLDSTDAFEGPEKLLEIWLSPIENLPNNGFRCIPLNQVESLLDDINCKILSQISSDNMDAYLLSESSLFVFNNKIILKTCGTTTTLLCIEKLFKLVKEYLQWDLTKFPAFKVFYSRRSFMFPQKQVELHQNWNNEVEYLDKYFPGGDSYIVGKSNKDHWHLFTSGVGFINANNLPVNSIIASDVAKKKLISEFKDETFEILMTRLSDEVTTVFNTQKFLSKCGIETVNGEFDGHKIGEITFKESGLAHLYEIEGSHDIKSNCFSFNPCGFSSNSIVDNSSYYTLHITPESGWSYASFETNVNPYELNTNNLEVLKKILKIFQPGCFCFTIFELKDEFNSRLGMSGKQDDTNNSFKLLKNVELKGYKRVEKIMYDIDEYKLLYVNFVKI</sequence>
<dbReference type="Pfam" id="PF01536">
    <property type="entry name" value="SAM_decarbox"/>
    <property type="match status" value="1"/>
</dbReference>
<comment type="similarity">
    <text evidence="3">Belongs to the eukaryotic AdoMetDC family.</text>
</comment>
<evidence type="ECO:0000256" key="11">
    <source>
        <dbReference type="ARBA" id="ARBA00023239"/>
    </source>
</evidence>
<dbReference type="InterPro" id="IPR016067">
    <property type="entry name" value="S-AdoMet_deCO2ase_core"/>
</dbReference>
<keyword evidence="11" id="KW-0456">Lyase</keyword>
<organism evidence="19 20">
    <name type="scientific">Saccharomycopsis crataegensis</name>
    <dbReference type="NCBI Taxonomy" id="43959"/>
    <lineage>
        <taxon>Eukaryota</taxon>
        <taxon>Fungi</taxon>
        <taxon>Dikarya</taxon>
        <taxon>Ascomycota</taxon>
        <taxon>Saccharomycotina</taxon>
        <taxon>Saccharomycetes</taxon>
        <taxon>Saccharomycopsidaceae</taxon>
        <taxon>Saccharomycopsis</taxon>
    </lineage>
</organism>
<feature type="active site" description="Proton acceptor; for processing activity" evidence="14">
    <location>
        <position position="305"/>
    </location>
</feature>
<evidence type="ECO:0000256" key="12">
    <source>
        <dbReference type="ARBA" id="ARBA00023270"/>
    </source>
</evidence>
<dbReference type="PROSITE" id="PS01336">
    <property type="entry name" value="ADOMETDC"/>
    <property type="match status" value="1"/>
</dbReference>